<feature type="transmembrane region" description="Helical" evidence="2">
    <location>
        <begin position="20"/>
        <end position="40"/>
    </location>
</feature>
<keyword evidence="2" id="KW-0812">Transmembrane</keyword>
<evidence type="ECO:0000313" key="4">
    <source>
        <dbReference type="Proteomes" id="UP000557872"/>
    </source>
</evidence>
<protein>
    <submittedName>
        <fullName evidence="3">Uncharacterized protein</fullName>
    </submittedName>
</protein>
<keyword evidence="2" id="KW-0472">Membrane</keyword>
<comment type="caution">
    <text evidence="3">The sequence shown here is derived from an EMBL/GenBank/DDBJ whole genome shotgun (WGS) entry which is preliminary data.</text>
</comment>
<evidence type="ECO:0000256" key="1">
    <source>
        <dbReference type="SAM" id="MobiDB-lite"/>
    </source>
</evidence>
<reference evidence="3 4" key="1">
    <citation type="submission" date="2020-07" db="EMBL/GenBank/DDBJ databases">
        <title>Roseicoccus Jingziensis gen. nov., sp. nov., isolated from coastal seawater.</title>
        <authorList>
            <person name="Feng X."/>
        </authorList>
    </citation>
    <scope>NUCLEOTIDE SEQUENCE [LARGE SCALE GENOMIC DNA]</scope>
    <source>
        <strain evidence="3 4">N1E253</strain>
    </source>
</reference>
<dbReference type="AlphaFoldDB" id="A0A851GGC7"/>
<dbReference type="Proteomes" id="UP000557872">
    <property type="component" value="Unassembled WGS sequence"/>
</dbReference>
<sequence>MKTRIMMDAKRSCGGQGFALVATISVMVLLVMIALAMLSLSTIELRQSTSTNYQQEARANARMALMMAIGDLQKHVGPDTRVTAKASVLSSSVQHPHWVSVFKTRPDENLEQSTAISGDYVVANHEHELYLTDNREGQKPQAVAHLVSGSDEYDPGKSIPSDDSVLILDAGDSNNDVRVPLVDVAGSRYAYWVSDNSTKLLYNRSNPFSKDGNSAASSNQDDVYGSSVAQTPNLDKLQVNGIAPFAGHSAMESDELDKGLTYDTSRLLFNGLDIDGLKQAYHTVTGDSAAVFANTMNGGLKQDLTAFIENGDMSPSTDEANLNLPELTLSTPIIKGAHHNMTSPRFGVLKDWADMRFRASGGSGNVTIAPQIPENTFRQNFSRSLALKRRDLTNVDANYLQPIVVESSLGWDFSPYKQGTTEFLRTHIFPRLILWNPYNVTLEERRYVMLTNTPYYGGFHYRDTSFRIYYASLIGMSKGAHGNPGWSFPGFVTVPVTLGPGECKVFSPDMQNSKGSLVAGRGRRYDPMDFASNVLTPDSAPSSDNFFWDSNTQLTDAETTDNMNKSYGFSGNSNNFFGWYELASDEYMVLQSKSNASGSVSIQSLTSSDDYETIGHFLAQNNAEARYGKWYAAQHSQHAANGTLYFRDMSQWPADRLPPRLWRRGIRMQWYDESAESTTVSHYKSEPSRLTTPLIATTNLRGGILNHPSALGVRVQRGWQIPNLNSHLYFRQPTDPEELKSFFPPSPIGRPSDGYPTEIVLYDVPRRDIGLFSLGQFQHAQYSYLAWHPSFILGSSYSTTQSDLDATALRDNTKQQGCSSPFIVTDPARWSSSSSNWGNGTYNATNVMQSAASDSTSTNKHGDEVVIYDIAYELNHSFWDGYMLSGIPHSGSKDNRSVSWDGLTPLPVSHYLPRATETKTVDQTIQKLQSEPEYAFYHSAEFLMNHGALNVNCDSKEVWKAYLLSLQDKDHPNLASDGSGGSGNSPITRSLLPGEGGSSSISSVVEEKAWNGFRSLTESEVERLAEELVKQVKERGPYLSLADFVNRRLNEIPEQNYQGAMQAAIDQAGINTNLKQSYGGYDSDRTIEDTQQLITVVNRVDYKTAGLPGYFSQGDLLTVLAPSLTARGDTFTVRAYGEARDASGVRVMARAYCEAVVQRVPEYVDTSDQAIEPVRVYNETNHEWELNRVSGGGDEGLSGVNLRFGRQFKVTKFRWLSPAEV</sequence>
<keyword evidence="4" id="KW-1185">Reference proteome</keyword>
<evidence type="ECO:0000256" key="2">
    <source>
        <dbReference type="SAM" id="Phobius"/>
    </source>
</evidence>
<gene>
    <name evidence="3" type="ORF">HW115_13205</name>
</gene>
<evidence type="ECO:0000313" key="3">
    <source>
        <dbReference type="EMBL" id="NWK56573.1"/>
    </source>
</evidence>
<dbReference type="RefSeq" id="WP_178933340.1">
    <property type="nucleotide sequence ID" value="NZ_JACBAZ010000004.1"/>
</dbReference>
<dbReference type="EMBL" id="JACBAZ010000004">
    <property type="protein sequence ID" value="NWK56573.1"/>
    <property type="molecule type" value="Genomic_DNA"/>
</dbReference>
<organism evidence="3 4">
    <name type="scientific">Oceaniferula marina</name>
    <dbReference type="NCBI Taxonomy" id="2748318"/>
    <lineage>
        <taxon>Bacteria</taxon>
        <taxon>Pseudomonadati</taxon>
        <taxon>Verrucomicrobiota</taxon>
        <taxon>Verrucomicrobiia</taxon>
        <taxon>Verrucomicrobiales</taxon>
        <taxon>Verrucomicrobiaceae</taxon>
        <taxon>Oceaniferula</taxon>
    </lineage>
</organism>
<name>A0A851GGC7_9BACT</name>
<feature type="region of interest" description="Disordered" evidence="1">
    <location>
        <begin position="973"/>
        <end position="999"/>
    </location>
</feature>
<accession>A0A851GGC7</accession>
<keyword evidence="2" id="KW-1133">Transmembrane helix</keyword>
<proteinExistence type="predicted"/>